<dbReference type="Gene3D" id="1.20.1270.90">
    <property type="entry name" value="AF1782-like"/>
    <property type="match status" value="1"/>
</dbReference>
<dbReference type="GO" id="GO:0004563">
    <property type="term" value="F:beta-N-acetylhexosaminidase activity"/>
    <property type="evidence" value="ECO:0007669"/>
    <property type="project" value="UniProtKB-EC"/>
</dbReference>
<dbReference type="Pfam" id="PF00933">
    <property type="entry name" value="Glyco_hydro_3"/>
    <property type="match status" value="1"/>
</dbReference>
<protein>
    <recommendedName>
        <fullName evidence="3">beta-N-acetylhexosaminidase</fullName>
        <ecNumber evidence="3">3.2.1.52</ecNumber>
    </recommendedName>
</protein>
<evidence type="ECO:0000256" key="6">
    <source>
        <dbReference type="SAM" id="MobiDB-lite"/>
    </source>
</evidence>
<evidence type="ECO:0000256" key="7">
    <source>
        <dbReference type="SAM" id="Phobius"/>
    </source>
</evidence>
<feature type="transmembrane region" description="Helical" evidence="7">
    <location>
        <begin position="616"/>
        <end position="636"/>
    </location>
</feature>
<comment type="catalytic activity">
    <reaction evidence="1">
        <text>Hydrolysis of terminal non-reducing N-acetyl-D-hexosamine residues in N-acetyl-beta-D-hexosaminides.</text>
        <dbReference type="EC" id="3.2.1.52"/>
    </reaction>
</comment>
<dbReference type="AlphaFoldDB" id="A0A8B3GNA8"/>
<feature type="compositionally biased region" description="Low complexity" evidence="6">
    <location>
        <begin position="550"/>
        <end position="590"/>
    </location>
</feature>
<dbReference type="Proteomes" id="UP000284123">
    <property type="component" value="Unassembled WGS sequence"/>
</dbReference>
<dbReference type="NCBIfam" id="TIGR01167">
    <property type="entry name" value="LPXTG_anchor"/>
    <property type="match status" value="1"/>
</dbReference>
<name>A0A8B3GNA8_LACPA</name>
<evidence type="ECO:0000256" key="1">
    <source>
        <dbReference type="ARBA" id="ARBA00001231"/>
    </source>
</evidence>
<feature type="compositionally biased region" description="Basic and acidic residues" evidence="6">
    <location>
        <begin position="597"/>
        <end position="606"/>
    </location>
</feature>
<dbReference type="EMBL" id="LKGI01000108">
    <property type="protein sequence ID" value="RNE26280.1"/>
    <property type="molecule type" value="Genomic_DNA"/>
</dbReference>
<evidence type="ECO:0000256" key="4">
    <source>
        <dbReference type="ARBA" id="ARBA00022801"/>
    </source>
</evidence>
<gene>
    <name evidence="10" type="ORF">FAM6012_02890</name>
</gene>
<keyword evidence="5 10" id="KW-0326">Glycosidase</keyword>
<dbReference type="Gene3D" id="3.20.20.300">
    <property type="entry name" value="Glycoside hydrolase, family 3, N-terminal domain"/>
    <property type="match status" value="1"/>
</dbReference>
<dbReference type="InterPro" id="IPR036962">
    <property type="entry name" value="Glyco_hydro_3_N_sf"/>
</dbReference>
<keyword evidence="7" id="KW-0812">Transmembrane</keyword>
<evidence type="ECO:0000313" key="11">
    <source>
        <dbReference type="Proteomes" id="UP000284123"/>
    </source>
</evidence>
<dbReference type="InterPro" id="IPR017853">
    <property type="entry name" value="GH"/>
</dbReference>
<dbReference type="SUPFAM" id="SSF51445">
    <property type="entry name" value="(Trans)glycosidases"/>
    <property type="match status" value="1"/>
</dbReference>
<feature type="chain" id="PRO_5039202746" description="beta-N-acetylhexosaminidase" evidence="8">
    <location>
        <begin position="20"/>
        <end position="643"/>
    </location>
</feature>
<feature type="region of interest" description="Disordered" evidence="6">
    <location>
        <begin position="549"/>
        <end position="611"/>
    </location>
</feature>
<dbReference type="PANTHER" id="PTHR30480">
    <property type="entry name" value="BETA-HEXOSAMINIDASE-RELATED"/>
    <property type="match status" value="1"/>
</dbReference>
<keyword evidence="4 10" id="KW-0378">Hydrolase</keyword>
<evidence type="ECO:0000259" key="9">
    <source>
        <dbReference type="Pfam" id="PF00933"/>
    </source>
</evidence>
<dbReference type="Pfam" id="PF07554">
    <property type="entry name" value="FIVAR"/>
    <property type="match status" value="1"/>
</dbReference>
<keyword evidence="7" id="KW-0472">Membrane</keyword>
<dbReference type="GO" id="GO:0009254">
    <property type="term" value="P:peptidoglycan turnover"/>
    <property type="evidence" value="ECO:0007669"/>
    <property type="project" value="TreeGrafter"/>
</dbReference>
<evidence type="ECO:0000256" key="2">
    <source>
        <dbReference type="ARBA" id="ARBA00005336"/>
    </source>
</evidence>
<dbReference type="EC" id="3.2.1.52" evidence="3"/>
<comment type="caution">
    <text evidence="10">The sequence shown here is derived from an EMBL/GenBank/DDBJ whole genome shotgun (WGS) entry which is preliminary data.</text>
</comment>
<organism evidence="10 11">
    <name type="scientific">Lacticaseibacillus paracasei</name>
    <name type="common">Lactobacillus paracasei</name>
    <dbReference type="NCBI Taxonomy" id="1597"/>
    <lineage>
        <taxon>Bacteria</taxon>
        <taxon>Bacillati</taxon>
        <taxon>Bacillota</taxon>
        <taxon>Bacilli</taxon>
        <taxon>Lactobacillales</taxon>
        <taxon>Lactobacillaceae</taxon>
        <taxon>Lacticaseibacillus</taxon>
    </lineage>
</organism>
<keyword evidence="7" id="KW-1133">Transmembrane helix</keyword>
<evidence type="ECO:0000256" key="5">
    <source>
        <dbReference type="ARBA" id="ARBA00023295"/>
    </source>
</evidence>
<dbReference type="InterPro" id="IPR001764">
    <property type="entry name" value="Glyco_hydro_3_N"/>
</dbReference>
<feature type="domain" description="Glycoside hydrolase family 3 N-terminal" evidence="9">
    <location>
        <begin position="51"/>
        <end position="378"/>
    </location>
</feature>
<evidence type="ECO:0000313" key="10">
    <source>
        <dbReference type="EMBL" id="RNE26280.1"/>
    </source>
</evidence>
<evidence type="ECO:0000256" key="8">
    <source>
        <dbReference type="SAM" id="SignalP"/>
    </source>
</evidence>
<sequence length="643" mass="69084">MKKLTRIIFCVISCVSLMASSIGLYSTPKIVKADTTSVTDADINAYISNMTLDQKIGQMFVSRTLQDTDKARSDIAKYNLGGLIVYGADFTSVEGKTATEAQNNFKMKMQSFQSSASLPLLIGVDQEGGAVSRLSQNPLIANGRSFPSPQTAYANGGMANVTKEASEVGTILKNLGINWNYAPVADSTPDTSSFIYGRTFGQDYLATANYITNVIPAWQNAGVAATLKHFPGYGSAIDTHTDFAVVTKSKEDFEKEDLLPFKSGITAGADSVMIAHIVMQAVDPVYPASLSRKVVTDLLRNELGYNGLIITDALEMGAIKQFAQEHDQVPVDVLAVEAGNDCIMNNDYETAIPQIHAAVTNGTIKESEINEHVFRILDLKRKLGLLTKAQLQQKRVQIDNVSYSSDNKKATVSGTVVDSDWQIGEPLSVKDSTGKVIITADVGAGGKFTFDVPTNSQEQVLTLTTNLPNIADAKITIKAVSSSNTNKTLLENLIKSVEKLASNQYTVKSWQELQTKLTESKSILNNDSATQDQVDASVNALQSALKQLVSASNSENNSQNSNDTSCQSSSNTSGQESSSTSNANETNIASKDLSGTKSDKGSKDNHGLLPSTGERVMAGISVLGVILIACVTVLYIRKKRHSF</sequence>
<accession>A0A8B3GNA8</accession>
<proteinExistence type="inferred from homology"/>
<keyword evidence="8" id="KW-0732">Signal</keyword>
<comment type="similarity">
    <text evidence="2">Belongs to the glycosyl hydrolase 3 family.</text>
</comment>
<dbReference type="InterPro" id="IPR050226">
    <property type="entry name" value="NagZ_Beta-hexosaminidase"/>
</dbReference>
<evidence type="ECO:0000256" key="3">
    <source>
        <dbReference type="ARBA" id="ARBA00012663"/>
    </source>
</evidence>
<reference evidence="10 11" key="1">
    <citation type="journal article" date="2018" name="Front. Microbiol.">
        <title>Conversion of Methionine to Cysteine in Lactobacillus paracasei Depends on the Highly Mobile cysK-ctl-cysE Gene Cluster.</title>
        <authorList>
            <person name="Wuthrich D."/>
            <person name="Irmler S."/>
            <person name="Berthoud H."/>
            <person name="Guggenbuhl B."/>
            <person name="Eugster E."/>
            <person name="Bruggmann R."/>
        </authorList>
    </citation>
    <scope>NUCLEOTIDE SEQUENCE [LARGE SCALE GENOMIC DNA]</scope>
    <source>
        <strain evidence="10 11">FAM6012</strain>
    </source>
</reference>
<dbReference type="PANTHER" id="PTHR30480:SF13">
    <property type="entry name" value="BETA-HEXOSAMINIDASE"/>
    <property type="match status" value="1"/>
</dbReference>
<feature type="signal peptide" evidence="8">
    <location>
        <begin position="1"/>
        <end position="19"/>
    </location>
</feature>
<dbReference type="GO" id="GO:0005975">
    <property type="term" value="P:carbohydrate metabolic process"/>
    <property type="evidence" value="ECO:0007669"/>
    <property type="project" value="InterPro"/>
</dbReference>